<protein>
    <recommendedName>
        <fullName evidence="2">HTH CENPB-type domain-containing protein</fullName>
    </recommendedName>
</protein>
<evidence type="ECO:0000313" key="3">
    <source>
        <dbReference type="EMBL" id="KIN94803.1"/>
    </source>
</evidence>
<evidence type="ECO:0000313" key="4">
    <source>
        <dbReference type="Proteomes" id="UP000054217"/>
    </source>
</evidence>
<feature type="non-terminal residue" evidence="3">
    <location>
        <position position="71"/>
    </location>
</feature>
<organism evidence="3 4">
    <name type="scientific">Pisolithus tinctorius Marx 270</name>
    <dbReference type="NCBI Taxonomy" id="870435"/>
    <lineage>
        <taxon>Eukaryota</taxon>
        <taxon>Fungi</taxon>
        <taxon>Dikarya</taxon>
        <taxon>Basidiomycota</taxon>
        <taxon>Agaricomycotina</taxon>
        <taxon>Agaricomycetes</taxon>
        <taxon>Agaricomycetidae</taxon>
        <taxon>Boletales</taxon>
        <taxon>Sclerodermatineae</taxon>
        <taxon>Pisolithaceae</taxon>
        <taxon>Pisolithus</taxon>
    </lineage>
</organism>
<gene>
    <name evidence="3" type="ORF">M404DRAFT_85150</name>
</gene>
<dbReference type="GO" id="GO:0003677">
    <property type="term" value="F:DNA binding"/>
    <property type="evidence" value="ECO:0007669"/>
    <property type="project" value="UniProtKB-KW"/>
</dbReference>
<name>A0A0C3NH67_PISTI</name>
<dbReference type="AlphaFoldDB" id="A0A0C3NH67"/>
<reference evidence="3 4" key="1">
    <citation type="submission" date="2014-04" db="EMBL/GenBank/DDBJ databases">
        <authorList>
            <consortium name="DOE Joint Genome Institute"/>
            <person name="Kuo A."/>
            <person name="Kohler A."/>
            <person name="Costa M.D."/>
            <person name="Nagy L.G."/>
            <person name="Floudas D."/>
            <person name="Copeland A."/>
            <person name="Barry K.W."/>
            <person name="Cichocki N."/>
            <person name="Veneault-Fourrey C."/>
            <person name="LaButti K."/>
            <person name="Lindquist E.A."/>
            <person name="Lipzen A."/>
            <person name="Lundell T."/>
            <person name="Morin E."/>
            <person name="Murat C."/>
            <person name="Sun H."/>
            <person name="Tunlid A."/>
            <person name="Henrissat B."/>
            <person name="Grigoriev I.V."/>
            <person name="Hibbett D.S."/>
            <person name="Martin F."/>
            <person name="Nordberg H.P."/>
            <person name="Cantor M.N."/>
            <person name="Hua S.X."/>
        </authorList>
    </citation>
    <scope>NUCLEOTIDE SEQUENCE [LARGE SCALE GENOMIC DNA]</scope>
    <source>
        <strain evidence="3 4">Marx 270</strain>
    </source>
</reference>
<keyword evidence="1" id="KW-0238">DNA-binding</keyword>
<dbReference type="Proteomes" id="UP000054217">
    <property type="component" value="Unassembled WGS sequence"/>
</dbReference>
<reference evidence="4" key="2">
    <citation type="submission" date="2015-01" db="EMBL/GenBank/DDBJ databases">
        <title>Evolutionary Origins and Diversification of the Mycorrhizal Mutualists.</title>
        <authorList>
            <consortium name="DOE Joint Genome Institute"/>
            <consortium name="Mycorrhizal Genomics Consortium"/>
            <person name="Kohler A."/>
            <person name="Kuo A."/>
            <person name="Nagy L.G."/>
            <person name="Floudas D."/>
            <person name="Copeland A."/>
            <person name="Barry K.W."/>
            <person name="Cichocki N."/>
            <person name="Veneault-Fourrey C."/>
            <person name="LaButti K."/>
            <person name="Lindquist E.A."/>
            <person name="Lipzen A."/>
            <person name="Lundell T."/>
            <person name="Morin E."/>
            <person name="Murat C."/>
            <person name="Riley R."/>
            <person name="Ohm R."/>
            <person name="Sun H."/>
            <person name="Tunlid A."/>
            <person name="Henrissat B."/>
            <person name="Grigoriev I.V."/>
            <person name="Hibbett D.S."/>
            <person name="Martin F."/>
        </authorList>
    </citation>
    <scope>NUCLEOTIDE SEQUENCE [LARGE SCALE GENOMIC DNA]</scope>
    <source>
        <strain evidence="4">Marx 270</strain>
    </source>
</reference>
<dbReference type="EMBL" id="KN832085">
    <property type="protein sequence ID" value="KIN94803.1"/>
    <property type="molecule type" value="Genomic_DNA"/>
</dbReference>
<sequence length="71" mass="7984">IVINYIQEMGNHGFPLSHHQLKNHVDKICQAHLGSEFPEAGIGINWTHCFVERHSEQLKVSCSCPLESKCG</sequence>
<dbReference type="HOGENOM" id="CLU_076148_4_0_1"/>
<accession>A0A0C3NH67</accession>
<keyword evidence="4" id="KW-1185">Reference proteome</keyword>
<dbReference type="PROSITE" id="PS51253">
    <property type="entry name" value="HTH_CENPB"/>
    <property type="match status" value="1"/>
</dbReference>
<dbReference type="OrthoDB" id="2668963at2759"/>
<feature type="domain" description="HTH CENPB-type" evidence="2">
    <location>
        <begin position="1"/>
        <end position="60"/>
    </location>
</feature>
<dbReference type="InterPro" id="IPR006600">
    <property type="entry name" value="HTH_CenpB_DNA-bd_dom"/>
</dbReference>
<dbReference type="Pfam" id="PF03221">
    <property type="entry name" value="HTH_Tnp_Tc5"/>
    <property type="match status" value="1"/>
</dbReference>
<evidence type="ECO:0000259" key="2">
    <source>
        <dbReference type="PROSITE" id="PS51253"/>
    </source>
</evidence>
<dbReference type="InParanoid" id="A0A0C3NH67"/>
<evidence type="ECO:0000256" key="1">
    <source>
        <dbReference type="ARBA" id="ARBA00023125"/>
    </source>
</evidence>
<proteinExistence type="predicted"/>
<feature type="non-terminal residue" evidence="3">
    <location>
        <position position="1"/>
    </location>
</feature>